<dbReference type="EMBL" id="RAWM01000372">
    <property type="protein sequence ID" value="RKH55554.1"/>
    <property type="molecule type" value="Genomic_DNA"/>
</dbReference>
<feature type="transmembrane region" description="Helical" evidence="1">
    <location>
        <begin position="70"/>
        <end position="89"/>
    </location>
</feature>
<keyword evidence="1" id="KW-0812">Transmembrane</keyword>
<reference evidence="3" key="1">
    <citation type="submission" date="2018-09" db="EMBL/GenBank/DDBJ databases">
        <authorList>
            <person name="Livingstone P.G."/>
            <person name="Whitworth D.E."/>
        </authorList>
    </citation>
    <scope>NUCLEOTIDE SEQUENCE [LARGE SCALE GENOMIC DNA]</scope>
    <source>
        <strain evidence="3">AB047A</strain>
    </source>
</reference>
<accession>A0A3A8PVQ0</accession>
<feature type="transmembrane region" description="Helical" evidence="1">
    <location>
        <begin position="101"/>
        <end position="123"/>
    </location>
</feature>
<evidence type="ECO:0000313" key="3">
    <source>
        <dbReference type="Proteomes" id="UP000282656"/>
    </source>
</evidence>
<organism evidence="2 3">
    <name type="scientific">Corallococcus interemptor</name>
    <dbReference type="NCBI Taxonomy" id="2316720"/>
    <lineage>
        <taxon>Bacteria</taxon>
        <taxon>Pseudomonadati</taxon>
        <taxon>Myxococcota</taxon>
        <taxon>Myxococcia</taxon>
        <taxon>Myxococcales</taxon>
        <taxon>Cystobacterineae</taxon>
        <taxon>Myxococcaceae</taxon>
        <taxon>Corallococcus</taxon>
    </lineage>
</organism>
<dbReference type="Proteomes" id="UP000282656">
    <property type="component" value="Unassembled WGS sequence"/>
</dbReference>
<gene>
    <name evidence="2" type="ORF">D7X96_39305</name>
</gene>
<keyword evidence="1" id="KW-1133">Transmembrane helix</keyword>
<feature type="transmembrane region" description="Helical" evidence="1">
    <location>
        <begin position="46"/>
        <end position="63"/>
    </location>
</feature>
<keyword evidence="1" id="KW-0472">Membrane</keyword>
<keyword evidence="3" id="KW-1185">Reference proteome</keyword>
<proteinExistence type="predicted"/>
<dbReference type="RefSeq" id="WP_158626692.1">
    <property type="nucleotide sequence ID" value="NZ_RAWM01000372.1"/>
</dbReference>
<feature type="non-terminal residue" evidence="2">
    <location>
        <position position="1"/>
    </location>
</feature>
<name>A0A3A8PVQ0_9BACT</name>
<sequence>SGDVDNRETFWEIAVPRRYLLGFALYDYWGRATHIALAPDFTQVRAMYAGALPLALGAAALIVRPTAMRIGVAAFGALMLAVVLGVWPLPELSSYLPIVKTTLHIRLTIVVMLCLALLAGWGLDDLTAEHVPRRNVLLAVAGA</sequence>
<evidence type="ECO:0000256" key="1">
    <source>
        <dbReference type="SAM" id="Phobius"/>
    </source>
</evidence>
<protein>
    <submittedName>
        <fullName evidence="2">Uncharacterized protein</fullName>
    </submittedName>
</protein>
<dbReference type="AlphaFoldDB" id="A0A3A8PVQ0"/>
<feature type="non-terminal residue" evidence="2">
    <location>
        <position position="143"/>
    </location>
</feature>
<evidence type="ECO:0000313" key="2">
    <source>
        <dbReference type="EMBL" id="RKH55554.1"/>
    </source>
</evidence>
<comment type="caution">
    <text evidence="2">The sequence shown here is derived from an EMBL/GenBank/DDBJ whole genome shotgun (WGS) entry which is preliminary data.</text>
</comment>